<dbReference type="Gene3D" id="1.10.10.10">
    <property type="entry name" value="Winged helix-like DNA-binding domain superfamily/Winged helix DNA-binding domain"/>
    <property type="match status" value="1"/>
</dbReference>
<dbReference type="PROSITE" id="PS50931">
    <property type="entry name" value="HTH_LYSR"/>
    <property type="match status" value="1"/>
</dbReference>
<dbReference type="EMBL" id="JAVYII010000005">
    <property type="protein sequence ID" value="MDT9593728.1"/>
    <property type="molecule type" value="Genomic_DNA"/>
</dbReference>
<evidence type="ECO:0000259" key="5">
    <source>
        <dbReference type="PROSITE" id="PS50931"/>
    </source>
</evidence>
<dbReference type="PRINTS" id="PR00039">
    <property type="entry name" value="HTHLYSR"/>
</dbReference>
<name>A0ABU3PWW1_9ACTN</name>
<comment type="similarity">
    <text evidence="1">Belongs to the LysR transcriptional regulatory family.</text>
</comment>
<evidence type="ECO:0000256" key="1">
    <source>
        <dbReference type="ARBA" id="ARBA00009437"/>
    </source>
</evidence>
<dbReference type="SUPFAM" id="SSF53850">
    <property type="entry name" value="Periplasmic binding protein-like II"/>
    <property type="match status" value="1"/>
</dbReference>
<keyword evidence="4" id="KW-0804">Transcription</keyword>
<sequence>MLLRQLEYLAALAHEGHFGRAAQECGVSQPALSAGIRKLESELGVQIVSRGQRFDGLTTEGEEVLRWAQRVLADRRDLDHRIQVMGSHLTGTLRIGAIPTALSAASLLTGPLRADQPHLHFSLRSMNSRDIVAELDDLTLDVGMTYVDGEPLGHTRTVPLYRERYLLLTRDDGPLAALEEVTWRDAGAVPLCLLPAEMQNRRIVDGFLGEAGAHADVVVETDTISAIFAHVAALDLASIVPQTWLFGVALPDGLRVRPLPDPARGYHVGLVLSARRPETTLARALVEVASRIDVQRALEHEVVRRVPTAAALPGVPPRDG</sequence>
<evidence type="ECO:0000313" key="7">
    <source>
        <dbReference type="Proteomes" id="UP001268542"/>
    </source>
</evidence>
<dbReference type="RefSeq" id="WP_315733224.1">
    <property type="nucleotide sequence ID" value="NZ_JAVYII010000005.1"/>
</dbReference>
<dbReference type="InterPro" id="IPR050950">
    <property type="entry name" value="HTH-type_LysR_regulators"/>
</dbReference>
<dbReference type="InterPro" id="IPR005119">
    <property type="entry name" value="LysR_subst-bd"/>
</dbReference>
<feature type="domain" description="HTH lysR-type" evidence="5">
    <location>
        <begin position="1"/>
        <end position="58"/>
    </location>
</feature>
<proteinExistence type="inferred from homology"/>
<dbReference type="Proteomes" id="UP001268542">
    <property type="component" value="Unassembled WGS sequence"/>
</dbReference>
<evidence type="ECO:0000256" key="4">
    <source>
        <dbReference type="ARBA" id="ARBA00023163"/>
    </source>
</evidence>
<keyword evidence="3" id="KW-0238">DNA-binding</keyword>
<evidence type="ECO:0000256" key="3">
    <source>
        <dbReference type="ARBA" id="ARBA00023125"/>
    </source>
</evidence>
<dbReference type="InterPro" id="IPR036390">
    <property type="entry name" value="WH_DNA-bd_sf"/>
</dbReference>
<keyword evidence="7" id="KW-1185">Reference proteome</keyword>
<dbReference type="PANTHER" id="PTHR30419:SF31">
    <property type="entry name" value="BLR3139 PROTEIN"/>
    <property type="match status" value="1"/>
</dbReference>
<comment type="caution">
    <text evidence="6">The sequence shown here is derived from an EMBL/GenBank/DDBJ whole genome shotgun (WGS) entry which is preliminary data.</text>
</comment>
<dbReference type="InterPro" id="IPR000847">
    <property type="entry name" value="LysR_HTH_N"/>
</dbReference>
<gene>
    <name evidence="6" type="ORF">RDV89_11660</name>
</gene>
<dbReference type="PANTHER" id="PTHR30419">
    <property type="entry name" value="HTH-TYPE TRANSCRIPTIONAL REGULATOR YBHD"/>
    <property type="match status" value="1"/>
</dbReference>
<dbReference type="Gene3D" id="3.40.190.290">
    <property type="match status" value="1"/>
</dbReference>
<dbReference type="Pfam" id="PF00126">
    <property type="entry name" value="HTH_1"/>
    <property type="match status" value="1"/>
</dbReference>
<dbReference type="SUPFAM" id="SSF46785">
    <property type="entry name" value="Winged helix' DNA-binding domain"/>
    <property type="match status" value="1"/>
</dbReference>
<organism evidence="6 7">
    <name type="scientific">Nocardioides imazamoxiresistens</name>
    <dbReference type="NCBI Taxonomy" id="3231893"/>
    <lineage>
        <taxon>Bacteria</taxon>
        <taxon>Bacillati</taxon>
        <taxon>Actinomycetota</taxon>
        <taxon>Actinomycetes</taxon>
        <taxon>Propionibacteriales</taxon>
        <taxon>Nocardioidaceae</taxon>
        <taxon>Nocardioides</taxon>
    </lineage>
</organism>
<keyword evidence="2" id="KW-0805">Transcription regulation</keyword>
<evidence type="ECO:0000256" key="2">
    <source>
        <dbReference type="ARBA" id="ARBA00023015"/>
    </source>
</evidence>
<dbReference type="Pfam" id="PF03466">
    <property type="entry name" value="LysR_substrate"/>
    <property type="match status" value="1"/>
</dbReference>
<protein>
    <submittedName>
        <fullName evidence="6">LysR family transcriptional regulator</fullName>
    </submittedName>
</protein>
<dbReference type="CDD" id="cd05466">
    <property type="entry name" value="PBP2_LTTR_substrate"/>
    <property type="match status" value="1"/>
</dbReference>
<evidence type="ECO:0000313" key="6">
    <source>
        <dbReference type="EMBL" id="MDT9593728.1"/>
    </source>
</evidence>
<accession>A0ABU3PWW1</accession>
<dbReference type="InterPro" id="IPR036388">
    <property type="entry name" value="WH-like_DNA-bd_sf"/>
</dbReference>
<reference evidence="6 7" key="1">
    <citation type="submission" date="2023-08" db="EMBL/GenBank/DDBJ databases">
        <title>Nocardioides seae sp. nov., a bacterium isolated from a soil.</title>
        <authorList>
            <person name="Wang X."/>
        </authorList>
    </citation>
    <scope>NUCLEOTIDE SEQUENCE [LARGE SCALE GENOMIC DNA]</scope>
    <source>
        <strain evidence="6 7">YZH12</strain>
    </source>
</reference>